<keyword evidence="4 7" id="KW-1133">Transmembrane helix</keyword>
<dbReference type="EMBL" id="CATQJA010002665">
    <property type="protein sequence ID" value="CAJ0583670.1"/>
    <property type="molecule type" value="Genomic_DNA"/>
</dbReference>
<comment type="subcellular location">
    <subcellularLocation>
        <location evidence="1">Membrane</location>
    </subcellularLocation>
</comment>
<keyword evidence="9" id="KW-1185">Reference proteome</keyword>
<keyword evidence="5 7" id="KW-0472">Membrane</keyword>
<evidence type="ECO:0000256" key="5">
    <source>
        <dbReference type="ARBA" id="ARBA00023136"/>
    </source>
</evidence>
<organism evidence="8 9">
    <name type="scientific">Mesorhabditis spiculigera</name>
    <dbReference type="NCBI Taxonomy" id="96644"/>
    <lineage>
        <taxon>Eukaryota</taxon>
        <taxon>Metazoa</taxon>
        <taxon>Ecdysozoa</taxon>
        <taxon>Nematoda</taxon>
        <taxon>Chromadorea</taxon>
        <taxon>Rhabditida</taxon>
        <taxon>Rhabditina</taxon>
        <taxon>Rhabditomorpha</taxon>
        <taxon>Rhabditoidea</taxon>
        <taxon>Rhabditidae</taxon>
        <taxon>Mesorhabditinae</taxon>
        <taxon>Mesorhabditis</taxon>
    </lineage>
</organism>
<dbReference type="GO" id="GO:0005044">
    <property type="term" value="F:scavenger receptor activity"/>
    <property type="evidence" value="ECO:0007669"/>
    <property type="project" value="TreeGrafter"/>
</dbReference>
<name>A0AA36G8Z9_9BILA</name>
<dbReference type="AlphaFoldDB" id="A0AA36G8Z9"/>
<keyword evidence="3 7" id="KW-0812">Transmembrane</keyword>
<accession>A0AA36G8Z9</accession>
<evidence type="ECO:0000256" key="1">
    <source>
        <dbReference type="ARBA" id="ARBA00004370"/>
    </source>
</evidence>
<comment type="similarity">
    <text evidence="2">Belongs to the CD36 family.</text>
</comment>
<proteinExistence type="inferred from homology"/>
<dbReference type="PANTHER" id="PTHR11923:SF105">
    <property type="entry name" value="PROTEIN CBR-SCAV-1"/>
    <property type="match status" value="1"/>
</dbReference>
<reference evidence="8" key="1">
    <citation type="submission" date="2023-06" db="EMBL/GenBank/DDBJ databases">
        <authorList>
            <person name="Delattre M."/>
        </authorList>
    </citation>
    <scope>NUCLEOTIDE SEQUENCE</scope>
    <source>
        <strain evidence="8">AF72</strain>
    </source>
</reference>
<dbReference type="PANTHER" id="PTHR11923">
    <property type="entry name" value="SCAVENGER RECEPTOR CLASS B TYPE-1 SR-B1"/>
    <property type="match status" value="1"/>
</dbReference>
<feature type="transmembrane region" description="Helical" evidence="7">
    <location>
        <begin position="530"/>
        <end position="553"/>
    </location>
</feature>
<evidence type="ECO:0000256" key="4">
    <source>
        <dbReference type="ARBA" id="ARBA00022989"/>
    </source>
</evidence>
<dbReference type="PRINTS" id="PR01609">
    <property type="entry name" value="CD36FAMILY"/>
</dbReference>
<evidence type="ECO:0000256" key="7">
    <source>
        <dbReference type="SAM" id="Phobius"/>
    </source>
</evidence>
<feature type="non-terminal residue" evidence="8">
    <location>
        <position position="559"/>
    </location>
</feature>
<gene>
    <name evidence="8" type="ORF">MSPICULIGERA_LOCUS21741</name>
</gene>
<evidence type="ECO:0000313" key="9">
    <source>
        <dbReference type="Proteomes" id="UP001177023"/>
    </source>
</evidence>
<evidence type="ECO:0008006" key="10">
    <source>
        <dbReference type="Google" id="ProtNLM"/>
    </source>
</evidence>
<evidence type="ECO:0000256" key="6">
    <source>
        <dbReference type="ARBA" id="ARBA00023180"/>
    </source>
</evidence>
<dbReference type="Pfam" id="PF01130">
    <property type="entry name" value="CD36"/>
    <property type="match status" value="1"/>
</dbReference>
<evidence type="ECO:0000313" key="8">
    <source>
        <dbReference type="EMBL" id="CAJ0583670.1"/>
    </source>
</evidence>
<dbReference type="InterPro" id="IPR002159">
    <property type="entry name" value="CD36_fam"/>
</dbReference>
<protein>
    <recommendedName>
        <fullName evidence="10">CD36 family protein</fullName>
    </recommendedName>
</protein>
<dbReference type="GO" id="GO:0005737">
    <property type="term" value="C:cytoplasm"/>
    <property type="evidence" value="ECO:0007669"/>
    <property type="project" value="TreeGrafter"/>
</dbReference>
<dbReference type="GO" id="GO:0016020">
    <property type="term" value="C:membrane"/>
    <property type="evidence" value="ECO:0007669"/>
    <property type="project" value="UniProtKB-SubCell"/>
</dbReference>
<evidence type="ECO:0000256" key="3">
    <source>
        <dbReference type="ARBA" id="ARBA00022692"/>
    </source>
</evidence>
<feature type="transmembrane region" description="Helical" evidence="7">
    <location>
        <begin position="7"/>
        <end position="32"/>
    </location>
</feature>
<sequence>MGKTVRFACGAASVVTFVIGVLLIIAGLVVVLKVVPDQTKKTIKEQKQLIKYKNGTYNDYTKDWANPKYISRIQYWVYDYKNPISIINRGQLPDMDEKGPYTYVETTTNDIDGMQDDDRMLTYTQHIKYVFDPTQSCLGCDPLVDKVLVPDVSYFVAMQTLTELPLGALCQQLFPTLPCELIEEEYETVILSLIDDALAAFKAGPFIEVTIDKLLISGYEPPFYTRFIQNVADFICLLLLTPPSQCVVSSPQNVSYGQTLNYTSPHYTILTGKGDYQRVGFIQSFTMENQYNESQPWITNGTLLPAAWWSDCGGDIQASLHARTIRGNTGDFFPSFLKTTDVVPIYVDSICRSIDMTYQKKCTYEGIDCYRFELPATEFNWGPRENCGFCFPLQYDFYDKNAGDACYPDGIMDLSGCQDGAPIAISKPHFYQASDIVRNFVPRLRSKASEDDNIIMDVEPQTGTILMAHKRMQINVMANQFPNISTMSVFMPGAYPIYWLNESFYADQGTVHDIKSDLINQVKLYKIICYSVVGLGGLLMLLSLLSMFGVIYAQRHKDD</sequence>
<keyword evidence="6" id="KW-0325">Glycoprotein</keyword>
<comment type="caution">
    <text evidence="8">The sequence shown here is derived from an EMBL/GenBank/DDBJ whole genome shotgun (WGS) entry which is preliminary data.</text>
</comment>
<dbReference type="Proteomes" id="UP001177023">
    <property type="component" value="Unassembled WGS sequence"/>
</dbReference>
<evidence type="ECO:0000256" key="2">
    <source>
        <dbReference type="ARBA" id="ARBA00010532"/>
    </source>
</evidence>